<feature type="domain" description="Helicase C-terminal" evidence="17">
    <location>
        <begin position="382"/>
        <end position="543"/>
    </location>
</feature>
<sequence>LGVTGNKYRMTLGLPTGAVMNCADNSGAKNLYIIAVRGIKGRLNRLPSSAPGDIVVASVKKGKPELRKKVMPAVVIRQRKAWRRRDGVFLYFEDNAGVIVNPKGEMKGSAIQGPVAKECADLWPRIASAAGTVGMYCVILLVKKLIKMSFDHKNDEKLVFETSENVKVAPTFDSIGLKEDLLRGIYAYNFEKPSAIQQRAIAPIVKGRDVIAQAQSGTGKTATFSISILQSIDTTLRETQALVLSPTRELATQIQSVVLALGDYMNVQCHACIGGTSIGEDIRKLDNGVHVVSGTPGRVYDMIRRRNLRTRNIKMLVLDEADELLNRGFKDQIYDVYRYLPPATQVVLLSATLPHDVLELTTKFMTDPIRILVKRDELTLEGIKQFFVAVEREEWKFDTLCDLYDTLTITQAVIFCNTRRKVDWLTEKMRESNFTVSSMHGEMPQKERDAIMQEFRQGASRVLITTDVWARGIDVQQVSLVINYDLPANRELYIHRIGRSGRFGRKGVAINFVKQDDLQILRDIEQYYSTQIDEMPMNGLDLITDNSLNYEQYIIVGDTGVGKSCLLLQFTDHRFHAQHELTIGVEFGTRFVSVDGKQIKLQIWDTAGQENFRSITRSYYRGAAGALIVYDITRRETFNNLPTWLEDVRKNANPHTTIMLIGNKCDLGSKQRQVSREEGEKFAKDNDISFFLEASAKSAENVEEAFVQTARDVYDKINNGVFDVANETGIKLAAKSNQLPDEGQGNGCC</sequence>
<evidence type="ECO:0000256" key="12">
    <source>
        <dbReference type="ARBA" id="ARBA00037945"/>
    </source>
</evidence>
<dbReference type="PRINTS" id="PR00449">
    <property type="entry name" value="RASTRNSFRMNG"/>
</dbReference>
<keyword evidence="20" id="KW-1185">Reference proteome</keyword>
<comment type="similarity">
    <text evidence="2">Belongs to the universal ribosomal protein uL14 family.</text>
</comment>
<dbReference type="SMART" id="SM00174">
    <property type="entry name" value="RHO"/>
    <property type="match status" value="1"/>
</dbReference>
<evidence type="ECO:0000256" key="10">
    <source>
        <dbReference type="ARBA" id="ARBA00023242"/>
    </source>
</evidence>
<dbReference type="PROSITE" id="PS51420">
    <property type="entry name" value="RHO"/>
    <property type="match status" value="1"/>
</dbReference>
<dbReference type="Gene3D" id="2.40.150.20">
    <property type="entry name" value="Ribosomal protein L14"/>
    <property type="match status" value="1"/>
</dbReference>
<keyword evidence="5 15" id="KW-0378">Hydrolase</keyword>
<comment type="caution">
    <text evidence="19">The sequence shown here is derived from an EMBL/GenBank/DDBJ whole genome shotgun (WGS) entry which is preliminary data.</text>
</comment>
<dbReference type="SUPFAM" id="SSF52540">
    <property type="entry name" value="P-loop containing nucleoside triphosphate hydrolases"/>
    <property type="match status" value="3"/>
</dbReference>
<dbReference type="PROSITE" id="PS00039">
    <property type="entry name" value="DEAD_ATP_HELICASE"/>
    <property type="match status" value="1"/>
</dbReference>
<dbReference type="CDD" id="cd18045">
    <property type="entry name" value="DEADc_EIF4AIII_DDX48"/>
    <property type="match status" value="1"/>
</dbReference>
<evidence type="ECO:0000256" key="1">
    <source>
        <dbReference type="ARBA" id="ARBA00004123"/>
    </source>
</evidence>
<keyword evidence="4 15" id="KW-0547">Nucleotide-binding</keyword>
<keyword evidence="6 15" id="KW-0347">Helicase</keyword>
<dbReference type="InterPro" id="IPR011545">
    <property type="entry name" value="DEAD/DEAH_box_helicase_dom"/>
</dbReference>
<dbReference type="PROSITE" id="PS51195">
    <property type="entry name" value="Q_MOTIF"/>
    <property type="match status" value="1"/>
</dbReference>
<keyword evidence="10" id="KW-0539">Nucleus</keyword>
<feature type="domain" description="DEAD-box RNA helicase Q" evidence="18">
    <location>
        <begin position="170"/>
        <end position="198"/>
    </location>
</feature>
<dbReference type="FunFam" id="3.40.50.300:FF:002078">
    <property type="entry name" value="Ras-related protein RabQ"/>
    <property type="match status" value="1"/>
</dbReference>
<dbReference type="PROSITE" id="PS51421">
    <property type="entry name" value="RAS"/>
    <property type="match status" value="1"/>
</dbReference>
<dbReference type="SMART" id="SM00487">
    <property type="entry name" value="DEXDc"/>
    <property type="match status" value="1"/>
</dbReference>
<dbReference type="Proteomes" id="UP000654370">
    <property type="component" value="Unassembled WGS sequence"/>
</dbReference>
<dbReference type="CDD" id="cd18787">
    <property type="entry name" value="SF2_C_DEAD"/>
    <property type="match status" value="1"/>
</dbReference>
<dbReference type="Gene3D" id="3.40.50.300">
    <property type="entry name" value="P-loop containing nucleotide triphosphate hydrolases"/>
    <property type="match status" value="3"/>
</dbReference>
<dbReference type="InterPro" id="IPR036853">
    <property type="entry name" value="Ribosomal_uL14_sf"/>
</dbReference>
<dbReference type="Pfam" id="PF00270">
    <property type="entry name" value="DEAD"/>
    <property type="match status" value="1"/>
</dbReference>
<dbReference type="InterPro" id="IPR001650">
    <property type="entry name" value="Helicase_C-like"/>
</dbReference>
<dbReference type="AlphaFoldDB" id="A0A8H7PX47"/>
<dbReference type="GO" id="GO:0003723">
    <property type="term" value="F:RNA binding"/>
    <property type="evidence" value="ECO:0007669"/>
    <property type="project" value="UniProtKB-KW"/>
</dbReference>
<dbReference type="Pfam" id="PF00271">
    <property type="entry name" value="Helicase_C"/>
    <property type="match status" value="1"/>
</dbReference>
<comment type="subcellular location">
    <subcellularLocation>
        <location evidence="1">Nucleus</location>
    </subcellularLocation>
</comment>
<dbReference type="GO" id="GO:0003735">
    <property type="term" value="F:structural constituent of ribosome"/>
    <property type="evidence" value="ECO:0007669"/>
    <property type="project" value="InterPro"/>
</dbReference>
<dbReference type="SMART" id="SM00490">
    <property type="entry name" value="HELICc"/>
    <property type="match status" value="1"/>
</dbReference>
<dbReference type="PROSITE" id="PS51419">
    <property type="entry name" value="RAB"/>
    <property type="match status" value="1"/>
</dbReference>
<evidence type="ECO:0000256" key="15">
    <source>
        <dbReference type="RuleBase" id="RU000492"/>
    </source>
</evidence>
<dbReference type="EC" id="3.6.4.13" evidence="3"/>
<keyword evidence="11" id="KW-0687">Ribonucleoprotein</keyword>
<dbReference type="PROSITE" id="PS00049">
    <property type="entry name" value="RIBOSOMAL_L14"/>
    <property type="match status" value="1"/>
</dbReference>
<evidence type="ECO:0000256" key="14">
    <source>
        <dbReference type="PROSITE-ProRule" id="PRU00552"/>
    </source>
</evidence>
<evidence type="ECO:0000256" key="13">
    <source>
        <dbReference type="ARBA" id="ARBA00047984"/>
    </source>
</evidence>
<protein>
    <recommendedName>
        <fullName evidence="3">RNA helicase</fullName>
        <ecNumber evidence="3">3.6.4.13</ecNumber>
    </recommendedName>
</protein>
<organism evidence="19 20">
    <name type="scientific">Mortierella isabellina</name>
    <name type="common">Filamentous fungus</name>
    <name type="synonym">Umbelopsis isabellina</name>
    <dbReference type="NCBI Taxonomy" id="91625"/>
    <lineage>
        <taxon>Eukaryota</taxon>
        <taxon>Fungi</taxon>
        <taxon>Fungi incertae sedis</taxon>
        <taxon>Mucoromycota</taxon>
        <taxon>Mucoromycotina</taxon>
        <taxon>Umbelopsidomycetes</taxon>
        <taxon>Umbelopsidales</taxon>
        <taxon>Umbelopsidaceae</taxon>
        <taxon>Umbelopsis</taxon>
    </lineage>
</organism>
<dbReference type="PROSITE" id="PS51194">
    <property type="entry name" value="HELICASE_CTER"/>
    <property type="match status" value="1"/>
</dbReference>
<dbReference type="Pfam" id="PF00238">
    <property type="entry name" value="Ribosomal_L14"/>
    <property type="match status" value="1"/>
</dbReference>
<evidence type="ECO:0000256" key="9">
    <source>
        <dbReference type="ARBA" id="ARBA00022980"/>
    </source>
</evidence>
<dbReference type="Pfam" id="PF00071">
    <property type="entry name" value="Ras"/>
    <property type="match status" value="1"/>
</dbReference>
<dbReference type="SMART" id="SM01374">
    <property type="entry name" value="Ribosomal_L14"/>
    <property type="match status" value="1"/>
</dbReference>
<dbReference type="CDD" id="cd00337">
    <property type="entry name" value="Ribosomal_uL14"/>
    <property type="match status" value="1"/>
</dbReference>
<gene>
    <name evidence="19" type="ORF">INT43_008651</name>
</gene>
<dbReference type="SUPFAM" id="SSF50193">
    <property type="entry name" value="Ribosomal protein L14"/>
    <property type="match status" value="1"/>
</dbReference>
<dbReference type="InterPro" id="IPR027417">
    <property type="entry name" value="P-loop_NTPase"/>
</dbReference>
<dbReference type="GO" id="GO:0005840">
    <property type="term" value="C:ribosome"/>
    <property type="evidence" value="ECO:0007669"/>
    <property type="project" value="UniProtKB-KW"/>
</dbReference>
<evidence type="ECO:0000313" key="19">
    <source>
        <dbReference type="EMBL" id="KAG2181069.1"/>
    </source>
</evidence>
<dbReference type="GO" id="GO:0005525">
    <property type="term" value="F:GTP binding"/>
    <property type="evidence" value="ECO:0007669"/>
    <property type="project" value="InterPro"/>
</dbReference>
<keyword evidence="7 15" id="KW-0067">ATP-binding</keyword>
<dbReference type="InterPro" id="IPR019972">
    <property type="entry name" value="Ribosomal_uL14_CS"/>
</dbReference>
<feature type="short sequence motif" description="Q motif" evidence="14">
    <location>
        <begin position="170"/>
        <end position="198"/>
    </location>
</feature>
<dbReference type="InterPro" id="IPR001806">
    <property type="entry name" value="Small_GTPase"/>
</dbReference>
<evidence type="ECO:0000256" key="4">
    <source>
        <dbReference type="ARBA" id="ARBA00022741"/>
    </source>
</evidence>
<dbReference type="OrthoDB" id="10265785at2759"/>
<dbReference type="InterPro" id="IPR014014">
    <property type="entry name" value="RNA_helicase_DEAD_Q_motif"/>
</dbReference>
<evidence type="ECO:0000256" key="7">
    <source>
        <dbReference type="ARBA" id="ARBA00022840"/>
    </source>
</evidence>
<keyword evidence="9" id="KW-0689">Ribosomal protein</keyword>
<dbReference type="GO" id="GO:0003924">
    <property type="term" value="F:GTPase activity"/>
    <property type="evidence" value="ECO:0007669"/>
    <property type="project" value="InterPro"/>
</dbReference>
<dbReference type="NCBIfam" id="TIGR00231">
    <property type="entry name" value="small_GTP"/>
    <property type="match status" value="1"/>
</dbReference>
<dbReference type="EMBL" id="JAEPQZ010000005">
    <property type="protein sequence ID" value="KAG2181069.1"/>
    <property type="molecule type" value="Genomic_DNA"/>
</dbReference>
<dbReference type="SMART" id="SM00173">
    <property type="entry name" value="RAS"/>
    <property type="match status" value="1"/>
</dbReference>
<dbReference type="FunFam" id="3.40.50.300:FF:000031">
    <property type="entry name" value="Eukaryotic initiation factor 4A-III"/>
    <property type="match status" value="1"/>
</dbReference>
<keyword evidence="8" id="KW-0694">RNA-binding</keyword>
<dbReference type="SMART" id="SM00176">
    <property type="entry name" value="RAN"/>
    <property type="match status" value="1"/>
</dbReference>
<dbReference type="GO" id="GO:0005524">
    <property type="term" value="F:ATP binding"/>
    <property type="evidence" value="ECO:0007669"/>
    <property type="project" value="UniProtKB-KW"/>
</dbReference>
<dbReference type="SMART" id="SM00175">
    <property type="entry name" value="RAB"/>
    <property type="match status" value="1"/>
</dbReference>
<evidence type="ECO:0000259" key="16">
    <source>
        <dbReference type="PROSITE" id="PS51192"/>
    </source>
</evidence>
<feature type="domain" description="Helicase ATP-binding" evidence="16">
    <location>
        <begin position="201"/>
        <end position="371"/>
    </location>
</feature>
<dbReference type="InterPro" id="IPR005225">
    <property type="entry name" value="Small_GTP-bd"/>
</dbReference>
<reference evidence="19" key="1">
    <citation type="submission" date="2020-12" db="EMBL/GenBank/DDBJ databases">
        <title>Metabolic potential, ecology and presence of endohyphal bacteria is reflected in genomic diversity of Mucoromycotina.</title>
        <authorList>
            <person name="Muszewska A."/>
            <person name="Okrasinska A."/>
            <person name="Steczkiewicz K."/>
            <person name="Drgas O."/>
            <person name="Orlowska M."/>
            <person name="Perlinska-Lenart U."/>
            <person name="Aleksandrzak-Piekarczyk T."/>
            <person name="Szatraj K."/>
            <person name="Zielenkiewicz U."/>
            <person name="Pilsyk S."/>
            <person name="Malc E."/>
            <person name="Mieczkowski P."/>
            <person name="Kruszewska J.S."/>
            <person name="Biernat P."/>
            <person name="Pawlowska J."/>
        </authorList>
    </citation>
    <scope>NUCLEOTIDE SEQUENCE</scope>
    <source>
        <strain evidence="19">WA0000067209</strain>
    </source>
</reference>
<name>A0A8H7PX47_MORIS</name>
<evidence type="ECO:0000256" key="8">
    <source>
        <dbReference type="ARBA" id="ARBA00022884"/>
    </source>
</evidence>
<dbReference type="HAMAP" id="MF_01367">
    <property type="entry name" value="Ribosomal_uL14"/>
    <property type="match status" value="1"/>
</dbReference>
<dbReference type="GO" id="GO:0006412">
    <property type="term" value="P:translation"/>
    <property type="evidence" value="ECO:0007669"/>
    <property type="project" value="InterPro"/>
</dbReference>
<proteinExistence type="inferred from homology"/>
<evidence type="ECO:0000259" key="17">
    <source>
        <dbReference type="PROSITE" id="PS51194"/>
    </source>
</evidence>
<dbReference type="InterPro" id="IPR014001">
    <property type="entry name" value="Helicase_ATP-bd"/>
</dbReference>
<dbReference type="GO" id="GO:0005634">
    <property type="term" value="C:nucleus"/>
    <property type="evidence" value="ECO:0007669"/>
    <property type="project" value="UniProtKB-SubCell"/>
</dbReference>
<feature type="non-terminal residue" evidence="19">
    <location>
        <position position="1"/>
    </location>
</feature>
<dbReference type="PROSITE" id="PS51192">
    <property type="entry name" value="HELICASE_ATP_BIND_1"/>
    <property type="match status" value="1"/>
</dbReference>
<dbReference type="GO" id="GO:1990904">
    <property type="term" value="C:ribonucleoprotein complex"/>
    <property type="evidence" value="ECO:0007669"/>
    <property type="project" value="UniProtKB-KW"/>
</dbReference>
<comment type="similarity">
    <text evidence="12">Belongs to the DEAD box helicase family. DDX48/FAL1 subfamily.</text>
</comment>
<evidence type="ECO:0000256" key="3">
    <source>
        <dbReference type="ARBA" id="ARBA00012552"/>
    </source>
</evidence>
<dbReference type="InterPro" id="IPR000218">
    <property type="entry name" value="Ribosomal_uL14"/>
</dbReference>
<evidence type="ECO:0000313" key="20">
    <source>
        <dbReference type="Proteomes" id="UP000654370"/>
    </source>
</evidence>
<dbReference type="GO" id="GO:0003724">
    <property type="term" value="F:RNA helicase activity"/>
    <property type="evidence" value="ECO:0007669"/>
    <property type="project" value="UniProtKB-EC"/>
</dbReference>
<evidence type="ECO:0000256" key="2">
    <source>
        <dbReference type="ARBA" id="ARBA00010745"/>
    </source>
</evidence>
<evidence type="ECO:0000256" key="5">
    <source>
        <dbReference type="ARBA" id="ARBA00022801"/>
    </source>
</evidence>
<evidence type="ECO:0000256" key="11">
    <source>
        <dbReference type="ARBA" id="ARBA00023274"/>
    </source>
</evidence>
<dbReference type="InterPro" id="IPR000629">
    <property type="entry name" value="RNA-helicase_DEAD-box_CS"/>
</dbReference>
<dbReference type="PANTHER" id="PTHR47958">
    <property type="entry name" value="ATP-DEPENDENT RNA HELICASE DBP3"/>
    <property type="match status" value="1"/>
</dbReference>
<evidence type="ECO:0000259" key="18">
    <source>
        <dbReference type="PROSITE" id="PS51195"/>
    </source>
</evidence>
<accession>A0A8H7PX47</accession>
<comment type="catalytic activity">
    <reaction evidence="13">
        <text>ATP + H2O = ADP + phosphate + H(+)</text>
        <dbReference type="Rhea" id="RHEA:13065"/>
        <dbReference type="ChEBI" id="CHEBI:15377"/>
        <dbReference type="ChEBI" id="CHEBI:15378"/>
        <dbReference type="ChEBI" id="CHEBI:30616"/>
        <dbReference type="ChEBI" id="CHEBI:43474"/>
        <dbReference type="ChEBI" id="CHEBI:456216"/>
        <dbReference type="EC" id="3.6.4.13"/>
    </reaction>
</comment>
<evidence type="ECO:0000256" key="6">
    <source>
        <dbReference type="ARBA" id="ARBA00022806"/>
    </source>
</evidence>
<dbReference type="FunFam" id="2.40.150.20:FF:000003">
    <property type="entry name" value="60S ribosomal protein L23"/>
    <property type="match status" value="1"/>
</dbReference>
<dbReference type="FunFam" id="3.40.50.300:FF:000498">
    <property type="entry name" value="Eukaryotic initiation factor 4A-III"/>
    <property type="match status" value="1"/>
</dbReference>